<evidence type="ECO:0000313" key="3">
    <source>
        <dbReference type="EMBL" id="QDV82936.1"/>
    </source>
</evidence>
<dbReference type="NCBIfam" id="TIGR02595">
    <property type="entry name" value="PEP_CTERM"/>
    <property type="match status" value="1"/>
</dbReference>
<keyword evidence="1" id="KW-0732">Signal</keyword>
<feature type="signal peptide" evidence="1">
    <location>
        <begin position="1"/>
        <end position="23"/>
    </location>
</feature>
<evidence type="ECO:0000313" key="4">
    <source>
        <dbReference type="Proteomes" id="UP000318081"/>
    </source>
</evidence>
<dbReference type="InterPro" id="IPR013424">
    <property type="entry name" value="Ice-binding_C"/>
</dbReference>
<evidence type="ECO:0000256" key="1">
    <source>
        <dbReference type="SAM" id="SignalP"/>
    </source>
</evidence>
<dbReference type="Proteomes" id="UP000318081">
    <property type="component" value="Chromosome"/>
</dbReference>
<evidence type="ECO:0000259" key="2">
    <source>
        <dbReference type="Pfam" id="PF07589"/>
    </source>
</evidence>
<feature type="domain" description="Ice-binding protein C-terminal" evidence="2">
    <location>
        <begin position="221"/>
        <end position="244"/>
    </location>
</feature>
<keyword evidence="4" id="KW-1185">Reference proteome</keyword>
<dbReference type="Pfam" id="PF07589">
    <property type="entry name" value="PEP-CTERM"/>
    <property type="match status" value="1"/>
</dbReference>
<dbReference type="EMBL" id="CP036432">
    <property type="protein sequence ID" value="QDV82936.1"/>
    <property type="molecule type" value="Genomic_DNA"/>
</dbReference>
<reference evidence="3 4" key="1">
    <citation type="submission" date="2019-02" db="EMBL/GenBank/DDBJ databases">
        <title>Deep-cultivation of Planctomycetes and their phenomic and genomic characterization uncovers novel biology.</title>
        <authorList>
            <person name="Wiegand S."/>
            <person name="Jogler M."/>
            <person name="Boedeker C."/>
            <person name="Pinto D."/>
            <person name="Vollmers J."/>
            <person name="Rivas-Marin E."/>
            <person name="Kohn T."/>
            <person name="Peeters S.H."/>
            <person name="Heuer A."/>
            <person name="Rast P."/>
            <person name="Oberbeckmann S."/>
            <person name="Bunk B."/>
            <person name="Jeske O."/>
            <person name="Meyerdierks A."/>
            <person name="Storesund J.E."/>
            <person name="Kallscheuer N."/>
            <person name="Luecker S."/>
            <person name="Lage O.M."/>
            <person name="Pohl T."/>
            <person name="Merkel B.J."/>
            <person name="Hornburger P."/>
            <person name="Mueller R.-W."/>
            <person name="Bruemmer F."/>
            <person name="Labrenz M."/>
            <person name="Spormann A.M."/>
            <person name="Op den Camp H."/>
            <person name="Overmann J."/>
            <person name="Amann R."/>
            <person name="Jetten M.S.M."/>
            <person name="Mascher T."/>
            <person name="Medema M.H."/>
            <person name="Devos D.P."/>
            <person name="Kaster A.-K."/>
            <person name="Ovreas L."/>
            <person name="Rohde M."/>
            <person name="Galperin M.Y."/>
            <person name="Jogler C."/>
        </authorList>
    </citation>
    <scope>NUCLEOTIDE SEQUENCE [LARGE SCALE GENOMIC DNA]</scope>
    <source>
        <strain evidence="3 4">TBK1r</strain>
    </source>
</reference>
<accession>A0ABX5XQN8</accession>
<organism evidence="3 4">
    <name type="scientific">Stieleria magnilauensis</name>
    <dbReference type="NCBI Taxonomy" id="2527963"/>
    <lineage>
        <taxon>Bacteria</taxon>
        <taxon>Pseudomonadati</taxon>
        <taxon>Planctomycetota</taxon>
        <taxon>Planctomycetia</taxon>
        <taxon>Pirellulales</taxon>
        <taxon>Pirellulaceae</taxon>
        <taxon>Stieleria</taxon>
    </lineage>
</organism>
<feature type="chain" id="PRO_5046208333" description="Ice-binding protein C-terminal domain-containing protein" evidence="1">
    <location>
        <begin position="24"/>
        <end position="250"/>
    </location>
</feature>
<protein>
    <recommendedName>
        <fullName evidence="2">Ice-binding protein C-terminal domain-containing protein</fullName>
    </recommendedName>
</protein>
<dbReference type="RefSeq" id="WP_419581149.1">
    <property type="nucleotide sequence ID" value="NZ_CP036432.1"/>
</dbReference>
<gene>
    <name evidence="3" type="ORF">TBK1r_18680</name>
</gene>
<name>A0ABX5XQN8_9BACT</name>
<sequence length="250" mass="26696">MLARSCQLLVLVACLIGVANANAGLVITEVMYSPLSDVSKSFGEWVEIYNDSPSSSAPIDLADYDLNVGSTTFNDTVTHMGIEYADLSGFLGAGEVAVLIDGNYPFSGLDIEDDFRAQWTLPNSVKVLPLFNWTSLHDSPDLTLLNRETSAENTLTDYRNSPWPDAIEPGQSITLRGLGYPNTAGGNWVGSKSLFAMIGSGSENEYGSPGFAPAPLGPPATVPEPSSLAIFAGLICGTVGLRRRRSRRES</sequence>
<proteinExistence type="predicted"/>